<accession>A0A061BFF8</accession>
<gene>
    <name evidence="1" type="ORF">CYFA0S_24e01200g</name>
</gene>
<proteinExistence type="predicted"/>
<dbReference type="OrthoDB" id="3980718at2759"/>
<sequence>MLLKRNFSHSATLLRRRARAPIFPHLKDKTPIFSAFHKNKNIPFNILRDVLKIKQMDHTTLNSIQHAWLLFVSVNDLSDLKDVVSQHDPAEVWRGSIRLANASPMILNGLVNIWKSEETRNELNMLPDTPELLVGSLIYHQKYDTAFSVFETLLKDEKDVHWAPIIDVCIALDNTEGMKILSRIYDCYSEKKLHSEVLRHLRELKLREPYINQWNNVFVAAGDFPQESSEYLNQEFESMLESSNLRSMKNCIKNLAGYKKPAGWLRPSTEKILVRYITRSKEQVECLLETLRSFGARNFTLEFWKDVYALSTVPTTMLDHRLKLVDIDINHPTISASRIKRLSNENIESFWKIISAESRQTVLNKSSLSILTVAVKSSSIDKAYDYCLHLLSLHPKLKDHISKTFIFEMTKKIQSEKTHSDVLSRFESFLEGNELMSDKIQNYFIHSDLVMSKYHSAIKRLESLLSQPDSVVESKTVDSVVKHLTRTQKDVTPQLGLFDDNLSYQILDLTLRCLDHCTELNNRTWRRLLMIVGKTYEMDQVSTFFINIVPRLHDQSTGLRLHPANQNHPLRQVFDEKMLKNVLEWGFMKTPDNPWCGFELIKSLEKEGVYVPENFMKKHLVRLTKVLHGGSEVYIPKRLRDERRTVPLDVSSTVDTINRIQYGS</sequence>
<dbReference type="EMBL" id="LK052909">
    <property type="protein sequence ID" value="CDR46616.1"/>
    <property type="molecule type" value="Genomic_DNA"/>
</dbReference>
<evidence type="ECO:0000313" key="1">
    <source>
        <dbReference type="EMBL" id="CDR46616.1"/>
    </source>
</evidence>
<reference evidence="1" key="1">
    <citation type="journal article" date="2014" name="Genome Announc.">
        <title>Genome sequence of the yeast Cyberlindnera fabianii (Hansenula fabianii).</title>
        <authorList>
            <person name="Freel K.C."/>
            <person name="Sarilar V."/>
            <person name="Neuveglise C."/>
            <person name="Devillers H."/>
            <person name="Friedrich A."/>
            <person name="Schacherer J."/>
        </authorList>
    </citation>
    <scope>NUCLEOTIDE SEQUENCE</scope>
    <source>
        <strain evidence="1">YJS4271</strain>
    </source>
</reference>
<organism evidence="1">
    <name type="scientific">Cyberlindnera fabianii</name>
    <name type="common">Yeast</name>
    <name type="synonym">Hansenula fabianii</name>
    <dbReference type="NCBI Taxonomy" id="36022"/>
    <lineage>
        <taxon>Eukaryota</taxon>
        <taxon>Fungi</taxon>
        <taxon>Dikarya</taxon>
        <taxon>Ascomycota</taxon>
        <taxon>Saccharomycotina</taxon>
        <taxon>Saccharomycetes</taxon>
        <taxon>Phaffomycetales</taxon>
        <taxon>Phaffomycetaceae</taxon>
        <taxon>Cyberlindnera</taxon>
    </lineage>
</organism>
<dbReference type="AlphaFoldDB" id="A0A061BFF8"/>
<dbReference type="VEuPathDB" id="FungiDB:BON22_2803"/>
<protein>
    <submittedName>
        <fullName evidence="1">CYFA0S24e01200g1_1</fullName>
    </submittedName>
</protein>
<name>A0A061BFF8_CYBFA</name>